<evidence type="ECO:0000313" key="12">
    <source>
        <dbReference type="EMBL" id="OXM84952.1"/>
    </source>
</evidence>
<dbReference type="InterPro" id="IPR001497">
    <property type="entry name" value="MethylDNA_cys_MeTrfase_AS"/>
</dbReference>
<dbReference type="RefSeq" id="WP_094016400.1">
    <property type="nucleotide sequence ID" value="NZ_NMQW01000025.1"/>
</dbReference>
<dbReference type="InterPro" id="IPR036631">
    <property type="entry name" value="MGMT_N_sf"/>
</dbReference>
<comment type="catalytic activity">
    <reaction evidence="8 9">
        <text>a 6-O-methyl-2'-deoxyguanosine in DNA + L-cysteinyl-[protein] = S-methyl-L-cysteinyl-[protein] + a 2'-deoxyguanosine in DNA</text>
        <dbReference type="Rhea" id="RHEA:24000"/>
        <dbReference type="Rhea" id="RHEA-COMP:10131"/>
        <dbReference type="Rhea" id="RHEA-COMP:10132"/>
        <dbReference type="Rhea" id="RHEA-COMP:11367"/>
        <dbReference type="Rhea" id="RHEA-COMP:11368"/>
        <dbReference type="ChEBI" id="CHEBI:29950"/>
        <dbReference type="ChEBI" id="CHEBI:82612"/>
        <dbReference type="ChEBI" id="CHEBI:85445"/>
        <dbReference type="ChEBI" id="CHEBI:85448"/>
        <dbReference type="EC" id="2.1.1.63"/>
    </reaction>
</comment>
<evidence type="ECO:0000256" key="2">
    <source>
        <dbReference type="ARBA" id="ARBA00008711"/>
    </source>
</evidence>
<dbReference type="GO" id="GO:0032259">
    <property type="term" value="P:methylation"/>
    <property type="evidence" value="ECO:0007669"/>
    <property type="project" value="UniProtKB-KW"/>
</dbReference>
<comment type="similarity">
    <text evidence="2 9">Belongs to the MGMT family.</text>
</comment>
<dbReference type="AlphaFoldDB" id="A0A229UNJ0"/>
<organism evidence="12 13">
    <name type="scientific">Paenibacillus rigui</name>
    <dbReference type="NCBI Taxonomy" id="554312"/>
    <lineage>
        <taxon>Bacteria</taxon>
        <taxon>Bacillati</taxon>
        <taxon>Bacillota</taxon>
        <taxon>Bacilli</taxon>
        <taxon>Bacillales</taxon>
        <taxon>Paenibacillaceae</taxon>
        <taxon>Paenibacillus</taxon>
    </lineage>
</organism>
<evidence type="ECO:0000256" key="1">
    <source>
        <dbReference type="ARBA" id="ARBA00001286"/>
    </source>
</evidence>
<evidence type="ECO:0000256" key="7">
    <source>
        <dbReference type="ARBA" id="ARBA00023204"/>
    </source>
</evidence>
<keyword evidence="4 9" id="KW-0489">Methyltransferase</keyword>
<dbReference type="Pfam" id="PF01035">
    <property type="entry name" value="DNA_binding_1"/>
    <property type="match status" value="1"/>
</dbReference>
<evidence type="ECO:0000313" key="13">
    <source>
        <dbReference type="Proteomes" id="UP000215509"/>
    </source>
</evidence>
<dbReference type="InterPro" id="IPR008332">
    <property type="entry name" value="MethylG_MeTrfase_N"/>
</dbReference>
<dbReference type="InterPro" id="IPR036217">
    <property type="entry name" value="MethylDNA_cys_MeTrfase_DNAb"/>
</dbReference>
<dbReference type="GO" id="GO:0006307">
    <property type="term" value="P:DNA alkylation repair"/>
    <property type="evidence" value="ECO:0007669"/>
    <property type="project" value="UniProtKB-UniRule"/>
</dbReference>
<dbReference type="PROSITE" id="PS00374">
    <property type="entry name" value="MGMT"/>
    <property type="match status" value="1"/>
</dbReference>
<dbReference type="EMBL" id="NMQW01000025">
    <property type="protein sequence ID" value="OXM84952.1"/>
    <property type="molecule type" value="Genomic_DNA"/>
</dbReference>
<keyword evidence="5 9" id="KW-0808">Transferase</keyword>
<dbReference type="Proteomes" id="UP000215509">
    <property type="component" value="Unassembled WGS sequence"/>
</dbReference>
<dbReference type="GO" id="GO:0003908">
    <property type="term" value="F:methylated-DNA-[protein]-cysteine S-methyltransferase activity"/>
    <property type="evidence" value="ECO:0007669"/>
    <property type="project" value="UniProtKB-UniRule"/>
</dbReference>
<dbReference type="OrthoDB" id="9802228at2"/>
<comment type="miscellaneous">
    <text evidence="9">This enzyme catalyzes only one turnover and therefore is not strictly catalytic. According to one definition, an enzyme is a biocatalyst that acts repeatedly and over many reaction cycles.</text>
</comment>
<dbReference type="InterPro" id="IPR036388">
    <property type="entry name" value="WH-like_DNA-bd_sf"/>
</dbReference>
<keyword evidence="6 9" id="KW-0227">DNA damage</keyword>
<dbReference type="Pfam" id="PF02870">
    <property type="entry name" value="Methyltransf_1N"/>
    <property type="match status" value="1"/>
</dbReference>
<protein>
    <recommendedName>
        <fullName evidence="9">Methylated-DNA--protein-cysteine methyltransferase</fullName>
        <ecNumber evidence="9">2.1.1.63</ecNumber>
    </recommendedName>
    <alternativeName>
        <fullName evidence="9">6-O-methylguanine-DNA methyltransferase</fullName>
        <shortName evidence="9">MGMT</shortName>
    </alternativeName>
    <alternativeName>
        <fullName evidence="9">O-6-methylguanine-DNA-alkyltransferase</fullName>
    </alternativeName>
</protein>
<reference evidence="12 13" key="1">
    <citation type="submission" date="2017-07" db="EMBL/GenBank/DDBJ databases">
        <title>Genome sequencing and assembly of Paenibacillus rigui.</title>
        <authorList>
            <person name="Mayilraj S."/>
        </authorList>
    </citation>
    <scope>NUCLEOTIDE SEQUENCE [LARGE SCALE GENOMIC DNA]</scope>
    <source>
        <strain evidence="12 13">JCM 16352</strain>
    </source>
</reference>
<evidence type="ECO:0000256" key="3">
    <source>
        <dbReference type="ARBA" id="ARBA00022490"/>
    </source>
</evidence>
<dbReference type="PANTHER" id="PTHR10815:SF5">
    <property type="entry name" value="METHYLATED-DNA--PROTEIN-CYSTEINE METHYLTRANSFERASE"/>
    <property type="match status" value="1"/>
</dbReference>
<feature type="domain" description="Methylguanine DNA methyltransferase ribonuclease-like" evidence="11">
    <location>
        <begin position="10"/>
        <end position="87"/>
    </location>
</feature>
<comment type="catalytic activity">
    <reaction evidence="1 9">
        <text>a 4-O-methyl-thymidine in DNA + L-cysteinyl-[protein] = a thymidine in DNA + S-methyl-L-cysteinyl-[protein]</text>
        <dbReference type="Rhea" id="RHEA:53428"/>
        <dbReference type="Rhea" id="RHEA-COMP:10131"/>
        <dbReference type="Rhea" id="RHEA-COMP:10132"/>
        <dbReference type="Rhea" id="RHEA-COMP:13555"/>
        <dbReference type="Rhea" id="RHEA-COMP:13556"/>
        <dbReference type="ChEBI" id="CHEBI:29950"/>
        <dbReference type="ChEBI" id="CHEBI:82612"/>
        <dbReference type="ChEBI" id="CHEBI:137386"/>
        <dbReference type="ChEBI" id="CHEBI:137387"/>
        <dbReference type="EC" id="2.1.1.63"/>
    </reaction>
</comment>
<dbReference type="EC" id="2.1.1.63" evidence="9"/>
<gene>
    <name evidence="12" type="ORF">CF651_18805</name>
</gene>
<dbReference type="HAMAP" id="MF_00772">
    <property type="entry name" value="OGT"/>
    <property type="match status" value="1"/>
</dbReference>
<comment type="subcellular location">
    <subcellularLocation>
        <location evidence="9">Cytoplasm</location>
    </subcellularLocation>
</comment>
<comment type="caution">
    <text evidence="12">The sequence shown here is derived from an EMBL/GenBank/DDBJ whole genome shotgun (WGS) entry which is preliminary data.</text>
</comment>
<keyword evidence="13" id="KW-1185">Reference proteome</keyword>
<evidence type="ECO:0000256" key="4">
    <source>
        <dbReference type="ARBA" id="ARBA00022603"/>
    </source>
</evidence>
<dbReference type="GO" id="GO:0005737">
    <property type="term" value="C:cytoplasm"/>
    <property type="evidence" value="ECO:0007669"/>
    <property type="project" value="UniProtKB-SubCell"/>
</dbReference>
<name>A0A229UNJ0_9BACL</name>
<comment type="function">
    <text evidence="9">Involved in the cellular defense against the biological effects of O6-methylguanine (O6-MeG) and O4-methylthymine (O4-MeT) in DNA. Repairs the methylated nucleobase in DNA by stoichiometrically transferring the methyl group to a cysteine residue in the enzyme. This is a suicide reaction: the enzyme is irreversibly inactivated.</text>
</comment>
<evidence type="ECO:0000256" key="6">
    <source>
        <dbReference type="ARBA" id="ARBA00022763"/>
    </source>
</evidence>
<keyword evidence="7 9" id="KW-0234">DNA repair</keyword>
<feature type="active site" description="Nucleophile; methyl group acceptor" evidence="9">
    <location>
        <position position="142"/>
    </location>
</feature>
<keyword evidence="3 9" id="KW-0963">Cytoplasm</keyword>
<evidence type="ECO:0000259" key="10">
    <source>
        <dbReference type="Pfam" id="PF01035"/>
    </source>
</evidence>
<dbReference type="InterPro" id="IPR014048">
    <property type="entry name" value="MethylDNA_cys_MeTrfase_DNA-bd"/>
</dbReference>
<feature type="domain" description="Methylated-DNA-[protein]-cysteine S-methyltransferase DNA binding" evidence="10">
    <location>
        <begin position="91"/>
        <end position="171"/>
    </location>
</feature>
<evidence type="ECO:0000256" key="5">
    <source>
        <dbReference type="ARBA" id="ARBA00022679"/>
    </source>
</evidence>
<dbReference type="CDD" id="cd06445">
    <property type="entry name" value="ATase"/>
    <property type="match status" value="1"/>
</dbReference>
<proteinExistence type="inferred from homology"/>
<evidence type="ECO:0000256" key="9">
    <source>
        <dbReference type="HAMAP-Rule" id="MF_00772"/>
    </source>
</evidence>
<dbReference type="Gene3D" id="1.10.10.10">
    <property type="entry name" value="Winged helix-like DNA-binding domain superfamily/Winged helix DNA-binding domain"/>
    <property type="match status" value="1"/>
</dbReference>
<dbReference type="SUPFAM" id="SSF53155">
    <property type="entry name" value="Methylated DNA-protein cysteine methyltransferase domain"/>
    <property type="match status" value="1"/>
</dbReference>
<dbReference type="Gene3D" id="3.30.160.70">
    <property type="entry name" value="Methylated DNA-protein cysteine methyltransferase domain"/>
    <property type="match status" value="1"/>
</dbReference>
<evidence type="ECO:0000256" key="8">
    <source>
        <dbReference type="ARBA" id="ARBA00049348"/>
    </source>
</evidence>
<dbReference type="SUPFAM" id="SSF46767">
    <property type="entry name" value="Methylated DNA-protein cysteine methyltransferase, C-terminal domain"/>
    <property type="match status" value="1"/>
</dbReference>
<dbReference type="PANTHER" id="PTHR10815">
    <property type="entry name" value="METHYLATED-DNA--PROTEIN-CYSTEINE METHYLTRANSFERASE"/>
    <property type="match status" value="1"/>
</dbReference>
<sequence>MSVLTIQYMELDSPIGPLVLASAGSGLCHIEFGRFDELTAARLQSWSERWYGTRDWRKDEADLRDPAVQLKEYFHGDRKRFDVQLDLQGTPFQLKVWDALGRIPYGTVCSYKDIGQTIDSVKAVRAIGGANNQNPIPVIIPCHRVIGADGSMVGYGGGLEIKSFLLQHEGITV</sequence>
<dbReference type="NCBIfam" id="TIGR00589">
    <property type="entry name" value="ogt"/>
    <property type="match status" value="1"/>
</dbReference>
<accession>A0A229UNJ0</accession>
<dbReference type="FunFam" id="1.10.10.10:FF:000214">
    <property type="entry name" value="Methylated-DNA--protein-cysteine methyltransferase"/>
    <property type="match status" value="1"/>
</dbReference>
<dbReference type="InterPro" id="IPR023546">
    <property type="entry name" value="MGMT"/>
</dbReference>
<evidence type="ECO:0000259" key="11">
    <source>
        <dbReference type="Pfam" id="PF02870"/>
    </source>
</evidence>